<gene>
    <name evidence="2" type="ORF">RIF29_03724</name>
</gene>
<evidence type="ECO:0000313" key="2">
    <source>
        <dbReference type="EMBL" id="KAK7289783.1"/>
    </source>
</evidence>
<sequence>MAFLATADGLPLHHHQATTNHQGHASHSDFSSFNNLDQIVDYVVITICVVQNVASSYLDDMFVLFRHEVDNGNAIVGKGKSAFVSYQRSFRRTHVKRNLNKDYDVMLIGESSNSSTISHSRSNETVSGSNSKDSLETIPNPCDESVGVTQTGRKQ</sequence>
<name>A0AAN9J1K2_CROPI</name>
<evidence type="ECO:0000313" key="3">
    <source>
        <dbReference type="Proteomes" id="UP001372338"/>
    </source>
</evidence>
<dbReference type="EMBL" id="JAYWIO010000001">
    <property type="protein sequence ID" value="KAK7289783.1"/>
    <property type="molecule type" value="Genomic_DNA"/>
</dbReference>
<proteinExistence type="predicted"/>
<dbReference type="AlphaFoldDB" id="A0AAN9J1K2"/>
<comment type="caution">
    <text evidence="2">The sequence shown here is derived from an EMBL/GenBank/DDBJ whole genome shotgun (WGS) entry which is preliminary data.</text>
</comment>
<feature type="region of interest" description="Disordered" evidence="1">
    <location>
        <begin position="113"/>
        <end position="155"/>
    </location>
</feature>
<evidence type="ECO:0000256" key="1">
    <source>
        <dbReference type="SAM" id="MobiDB-lite"/>
    </source>
</evidence>
<feature type="compositionally biased region" description="Polar residues" evidence="1">
    <location>
        <begin position="123"/>
        <end position="132"/>
    </location>
</feature>
<keyword evidence="3" id="KW-1185">Reference proteome</keyword>
<dbReference type="Proteomes" id="UP001372338">
    <property type="component" value="Unassembled WGS sequence"/>
</dbReference>
<reference evidence="2 3" key="1">
    <citation type="submission" date="2024-01" db="EMBL/GenBank/DDBJ databases">
        <title>The genomes of 5 underutilized Papilionoideae crops provide insights into root nodulation and disease resistanc.</title>
        <authorList>
            <person name="Yuan L."/>
        </authorList>
    </citation>
    <scope>NUCLEOTIDE SEQUENCE [LARGE SCALE GENOMIC DNA]</scope>
    <source>
        <strain evidence="2">ZHUSHIDOU_FW_LH</strain>
        <tissue evidence="2">Leaf</tissue>
    </source>
</reference>
<accession>A0AAN9J1K2</accession>
<protein>
    <submittedName>
        <fullName evidence="2">Uncharacterized protein</fullName>
    </submittedName>
</protein>
<organism evidence="2 3">
    <name type="scientific">Crotalaria pallida</name>
    <name type="common">Smooth rattlebox</name>
    <name type="synonym">Crotalaria striata</name>
    <dbReference type="NCBI Taxonomy" id="3830"/>
    <lineage>
        <taxon>Eukaryota</taxon>
        <taxon>Viridiplantae</taxon>
        <taxon>Streptophyta</taxon>
        <taxon>Embryophyta</taxon>
        <taxon>Tracheophyta</taxon>
        <taxon>Spermatophyta</taxon>
        <taxon>Magnoliopsida</taxon>
        <taxon>eudicotyledons</taxon>
        <taxon>Gunneridae</taxon>
        <taxon>Pentapetalae</taxon>
        <taxon>rosids</taxon>
        <taxon>fabids</taxon>
        <taxon>Fabales</taxon>
        <taxon>Fabaceae</taxon>
        <taxon>Papilionoideae</taxon>
        <taxon>50 kb inversion clade</taxon>
        <taxon>genistoids sensu lato</taxon>
        <taxon>core genistoids</taxon>
        <taxon>Crotalarieae</taxon>
        <taxon>Crotalaria</taxon>
    </lineage>
</organism>